<accession>A0ACB8P505</accession>
<gene>
    <name evidence="1" type="ORF">KPL71_002301</name>
</gene>
<dbReference type="Proteomes" id="UP000829398">
    <property type="component" value="Chromosome 1"/>
</dbReference>
<reference evidence="2" key="1">
    <citation type="journal article" date="2023" name="Hortic. Res.">
        <title>A chromosome-level phased genome enabling allele-level studies in sweet orange: a case study on citrus Huanglongbing tolerance.</title>
        <authorList>
            <person name="Wu B."/>
            <person name="Yu Q."/>
            <person name="Deng Z."/>
            <person name="Duan Y."/>
            <person name="Luo F."/>
            <person name="Gmitter F. Jr."/>
        </authorList>
    </citation>
    <scope>NUCLEOTIDE SEQUENCE [LARGE SCALE GENOMIC DNA]</scope>
    <source>
        <strain evidence="2">cv. Valencia</strain>
    </source>
</reference>
<name>A0ACB8P505_CITSI</name>
<evidence type="ECO:0000313" key="2">
    <source>
        <dbReference type="Proteomes" id="UP000829398"/>
    </source>
</evidence>
<comment type="caution">
    <text evidence="1">The sequence shown here is derived from an EMBL/GenBank/DDBJ whole genome shotgun (WGS) entry which is preliminary data.</text>
</comment>
<evidence type="ECO:0000313" key="1">
    <source>
        <dbReference type="EMBL" id="KAH9805056.1"/>
    </source>
</evidence>
<protein>
    <submittedName>
        <fullName evidence="1">LRR receptor-like serine/threonine-protein kinase ERECTA</fullName>
    </submittedName>
</protein>
<sequence>MAFRLEFILLLVFLFCLSFGSVDSEDGATLLEIKKSFRDVDNVLYDWTDSPSSDYCVWRGITCDNVTFTVIALDLRGNRLSGQIPDEIGDCSSLKSLDLSINELYGDIPFSISKLKQLEFLILKNNQLIGPIPSTLSQLPNLKVLDLALNKLSGEIPRLLYWNEVLQYLGLRGNNLVGTLSPDMCQLSGLWYFDVRNNSLTGSIPQNIGNCTSFQVLDLSYNQLSGEIPFNIGFLQIATLSLQGNQLTGKIPSVIGLMQALAVLYLHSNKLTGHIPPELGNMTKLHYLNVANNHLEGPIPDNLSSCTNLNSLNVHGNKLNGTIPPAFQRLESMTYLNLSLNNIRGPIPVELSRIGNLDTLDMSNNKISGSIPSPLGDLEHLLKLNLSRNQLTGFIPGEFGNLRSVMEIDLSHNHLTGVIPEELSQLQNMFSFFIGNPGLCGYWLHSACRDSHPTERVTISKAAILGIALGALVILLMILVAACRPHNPTHFPDGALDKPVNYSTPKLVILHMNMALHVYEDIMRMTENLSEKYIIGYGASSTVYKCVLKNCKPVAIKRLYSHYPQCLKEFETELETVGSIKHRNLVSLQGYSLSSSGNLLFYDFMENGSLWDILHGPTKKKKLDWDTRLKIALGAAQGLAYLHHDCSPRIIHRDVKSSNILLDKDFEAHLTDFGIAKSLCVSKSYTSTYIMGTIGYIDPEYARTSRLTEKSDVYSFGIVLLELLTGRKAVDNECNLHHLILSKTANNDVMETVDPEISATCKDLGAVKKVFQLALLCSKRQPTDRPTMHEVSRVLGSLVPAPEPQKQPTSIPSALLSSAKVPCYKDEYANLKTPHMLNCPSMSTSDAQLFLKFGEVISQNSE</sequence>
<organism evidence="1 2">
    <name type="scientific">Citrus sinensis</name>
    <name type="common">Sweet orange</name>
    <name type="synonym">Citrus aurantium var. sinensis</name>
    <dbReference type="NCBI Taxonomy" id="2711"/>
    <lineage>
        <taxon>Eukaryota</taxon>
        <taxon>Viridiplantae</taxon>
        <taxon>Streptophyta</taxon>
        <taxon>Embryophyta</taxon>
        <taxon>Tracheophyta</taxon>
        <taxon>Spermatophyta</taxon>
        <taxon>Magnoliopsida</taxon>
        <taxon>eudicotyledons</taxon>
        <taxon>Gunneridae</taxon>
        <taxon>Pentapetalae</taxon>
        <taxon>rosids</taxon>
        <taxon>malvids</taxon>
        <taxon>Sapindales</taxon>
        <taxon>Rutaceae</taxon>
        <taxon>Aurantioideae</taxon>
        <taxon>Citrus</taxon>
    </lineage>
</organism>
<proteinExistence type="predicted"/>
<keyword evidence="2" id="KW-1185">Reference proteome</keyword>
<dbReference type="EMBL" id="CM039170">
    <property type="protein sequence ID" value="KAH9805056.1"/>
    <property type="molecule type" value="Genomic_DNA"/>
</dbReference>